<gene>
    <name evidence="1" type="ORF">EVAR_39409_1</name>
</gene>
<keyword evidence="2" id="KW-1185">Reference proteome</keyword>
<reference evidence="1 2" key="1">
    <citation type="journal article" date="2019" name="Commun. Biol.">
        <title>The bagworm genome reveals a unique fibroin gene that provides high tensile strength.</title>
        <authorList>
            <person name="Kono N."/>
            <person name="Nakamura H."/>
            <person name="Ohtoshi R."/>
            <person name="Tomita M."/>
            <person name="Numata K."/>
            <person name="Arakawa K."/>
        </authorList>
    </citation>
    <scope>NUCLEOTIDE SEQUENCE [LARGE SCALE GENOMIC DNA]</scope>
</reference>
<protein>
    <submittedName>
        <fullName evidence="1">Uncharacterized protein</fullName>
    </submittedName>
</protein>
<proteinExistence type="predicted"/>
<dbReference type="AlphaFoldDB" id="A0A4C1Z114"/>
<evidence type="ECO:0000313" key="1">
    <source>
        <dbReference type="EMBL" id="GBP80539.1"/>
    </source>
</evidence>
<name>A0A4C1Z114_EUMVA</name>
<dbReference type="EMBL" id="BGZK01001467">
    <property type="protein sequence ID" value="GBP80539.1"/>
    <property type="molecule type" value="Genomic_DNA"/>
</dbReference>
<organism evidence="1 2">
    <name type="scientific">Eumeta variegata</name>
    <name type="common">Bagworm moth</name>
    <name type="synonym">Eumeta japonica</name>
    <dbReference type="NCBI Taxonomy" id="151549"/>
    <lineage>
        <taxon>Eukaryota</taxon>
        <taxon>Metazoa</taxon>
        <taxon>Ecdysozoa</taxon>
        <taxon>Arthropoda</taxon>
        <taxon>Hexapoda</taxon>
        <taxon>Insecta</taxon>
        <taxon>Pterygota</taxon>
        <taxon>Neoptera</taxon>
        <taxon>Endopterygota</taxon>
        <taxon>Lepidoptera</taxon>
        <taxon>Glossata</taxon>
        <taxon>Ditrysia</taxon>
        <taxon>Tineoidea</taxon>
        <taxon>Psychidae</taxon>
        <taxon>Oiketicinae</taxon>
        <taxon>Eumeta</taxon>
    </lineage>
</organism>
<sequence length="117" mass="13064">MQDSLRLSPWAAGATSTVPFYIEMPEVFATSIALVGAVVFRRVGATRLTAIIICPSNRPGSQYLFSIGIRTLGRTMLLPDIDPGPFRNGRRYLAPMNDYYQQLSMSRDRPYDGLPSY</sequence>
<dbReference type="Proteomes" id="UP000299102">
    <property type="component" value="Unassembled WGS sequence"/>
</dbReference>
<evidence type="ECO:0000313" key="2">
    <source>
        <dbReference type="Proteomes" id="UP000299102"/>
    </source>
</evidence>
<comment type="caution">
    <text evidence="1">The sequence shown here is derived from an EMBL/GenBank/DDBJ whole genome shotgun (WGS) entry which is preliminary data.</text>
</comment>
<accession>A0A4C1Z114</accession>